<dbReference type="GO" id="GO:0045493">
    <property type="term" value="P:xylan catabolic process"/>
    <property type="evidence" value="ECO:0007669"/>
    <property type="project" value="UniProtKB-KW"/>
</dbReference>
<dbReference type="AlphaFoldDB" id="A0A7V9Z1I8"/>
<dbReference type="EMBL" id="JACDUU010000006">
    <property type="protein sequence ID" value="MBA2872195.1"/>
    <property type="molecule type" value="Genomic_DNA"/>
</dbReference>
<gene>
    <name evidence="1" type="ORF">HNQ85_002504</name>
</gene>
<evidence type="ECO:0000313" key="2">
    <source>
        <dbReference type="Proteomes" id="UP000580891"/>
    </source>
</evidence>
<keyword evidence="2" id="KW-1185">Reference proteome</keyword>
<sequence>METYCNEEGYEDSIHTLAWYQRTPEEKRWLMTKKEEDTDKAFERWVKNLISSYAQ</sequence>
<comment type="caution">
    <text evidence="1">The sequence shown here is derived from an EMBL/GenBank/DDBJ whole genome shotgun (WGS) entry which is preliminary data.</text>
</comment>
<keyword evidence="1" id="KW-0858">Xylan degradation</keyword>
<accession>A0A7V9Z1I8</accession>
<reference evidence="1 2" key="1">
    <citation type="submission" date="2020-07" db="EMBL/GenBank/DDBJ databases">
        <title>Genomic Encyclopedia of Type Strains, Phase IV (KMG-IV): sequencing the most valuable type-strain genomes for metagenomic binning, comparative biology and taxonomic classification.</title>
        <authorList>
            <person name="Goeker M."/>
        </authorList>
    </citation>
    <scope>NUCLEOTIDE SEQUENCE [LARGE SCALE GENOMIC DNA]</scope>
    <source>
        <strain evidence="1 2">DSM 25220</strain>
    </source>
</reference>
<keyword evidence="1" id="KW-0378">Hydrolase</keyword>
<keyword evidence="1" id="KW-0119">Carbohydrate metabolism</keyword>
<organism evidence="1 2">
    <name type="scientific">[Anoxybacillus] calidus</name>
    <dbReference type="NCBI Taxonomy" id="575178"/>
    <lineage>
        <taxon>Bacteria</taxon>
        <taxon>Bacillati</taxon>
        <taxon>Bacillota</taxon>
        <taxon>Bacilli</taxon>
        <taxon>Bacillales</taxon>
        <taxon>Anoxybacillaceae</taxon>
        <taxon>Paranoxybacillus</taxon>
    </lineage>
</organism>
<proteinExistence type="predicted"/>
<keyword evidence="1" id="KW-0624">Polysaccharide degradation</keyword>
<keyword evidence="1" id="KW-0326">Glycosidase</keyword>
<name>A0A7V9Z1I8_9BACL</name>
<dbReference type="GO" id="GO:0016798">
    <property type="term" value="F:hydrolase activity, acting on glycosyl bonds"/>
    <property type="evidence" value="ECO:0007669"/>
    <property type="project" value="UniProtKB-KW"/>
</dbReference>
<dbReference type="Proteomes" id="UP000580891">
    <property type="component" value="Unassembled WGS sequence"/>
</dbReference>
<protein>
    <submittedName>
        <fullName evidence="1">GH35 family endo-1,4-beta-xylanase</fullName>
    </submittedName>
</protein>
<evidence type="ECO:0000313" key="1">
    <source>
        <dbReference type="EMBL" id="MBA2872195.1"/>
    </source>
</evidence>